<name>A0AAC9QTE5_EUBLI</name>
<reference evidence="3" key="1">
    <citation type="journal article" date="2017" name="Sci. Rep.">
        <title>Determination of the Genome and Primary Transcriptome of Syngas Fermenting Eubacterium limosum ATCC 8486.</title>
        <authorList>
            <person name="Song Y."/>
            <person name="Shin J."/>
            <person name="Jeong Y."/>
            <person name="Jin S."/>
            <person name="Lee J.K."/>
            <person name="Kim D.R."/>
            <person name="Kim S.C."/>
            <person name="Cho S."/>
            <person name="Cho B.K."/>
        </authorList>
    </citation>
    <scope>NUCLEOTIDE SEQUENCE [LARGE SCALE GENOMIC DNA]</scope>
    <source>
        <strain evidence="3">ATCC 8486</strain>
    </source>
</reference>
<organism evidence="2 3">
    <name type="scientific">Eubacterium limosum</name>
    <dbReference type="NCBI Taxonomy" id="1736"/>
    <lineage>
        <taxon>Bacteria</taxon>
        <taxon>Bacillati</taxon>
        <taxon>Bacillota</taxon>
        <taxon>Clostridia</taxon>
        <taxon>Eubacteriales</taxon>
        <taxon>Eubacteriaceae</taxon>
        <taxon>Eubacterium</taxon>
    </lineage>
</organism>
<proteinExistence type="predicted"/>
<dbReference type="RefSeq" id="WP_038353068.1">
    <property type="nucleotide sequence ID" value="NZ_CP019962.1"/>
</dbReference>
<dbReference type="GO" id="GO:0016757">
    <property type="term" value="F:glycosyltransferase activity"/>
    <property type="evidence" value="ECO:0007669"/>
    <property type="project" value="UniProtKB-KW"/>
</dbReference>
<keyword evidence="2" id="KW-0808">Transferase</keyword>
<dbReference type="InterPro" id="IPR029044">
    <property type="entry name" value="Nucleotide-diphossugar_trans"/>
</dbReference>
<feature type="domain" description="Glycosyltransferase 2-like" evidence="1">
    <location>
        <begin position="183"/>
        <end position="343"/>
    </location>
</feature>
<dbReference type="EMBL" id="CP019962">
    <property type="protein sequence ID" value="ARD65347.1"/>
    <property type="molecule type" value="Genomic_DNA"/>
</dbReference>
<dbReference type="PANTHER" id="PTHR43179">
    <property type="entry name" value="RHAMNOSYLTRANSFERASE WBBL"/>
    <property type="match status" value="1"/>
</dbReference>
<dbReference type="SUPFAM" id="SSF53448">
    <property type="entry name" value="Nucleotide-diphospho-sugar transferases"/>
    <property type="match status" value="2"/>
</dbReference>
<dbReference type="Pfam" id="PF00535">
    <property type="entry name" value="Glycos_transf_2"/>
    <property type="match status" value="2"/>
</dbReference>
<protein>
    <submittedName>
        <fullName evidence="2">Glycosyl transferase family 2</fullName>
    </submittedName>
</protein>
<evidence type="ECO:0000313" key="3">
    <source>
        <dbReference type="Proteomes" id="UP000192391"/>
    </source>
</evidence>
<feature type="domain" description="Glycosyltransferase 2-like" evidence="1">
    <location>
        <begin position="439"/>
        <end position="562"/>
    </location>
</feature>
<dbReference type="Proteomes" id="UP000192391">
    <property type="component" value="Chromosome"/>
</dbReference>
<dbReference type="AlphaFoldDB" id="A0AAC9QTE5"/>
<dbReference type="PANTHER" id="PTHR43179:SF7">
    <property type="entry name" value="RHAMNOSYLTRANSFERASE WBBL"/>
    <property type="match status" value="1"/>
</dbReference>
<gene>
    <name evidence="2" type="ORF">B2M23_07250</name>
</gene>
<evidence type="ECO:0000259" key="1">
    <source>
        <dbReference type="Pfam" id="PF00535"/>
    </source>
</evidence>
<dbReference type="KEGG" id="elim:B2M23_07250"/>
<dbReference type="CDD" id="cd04184">
    <property type="entry name" value="GT2_RfbC_Mx_like"/>
    <property type="match status" value="1"/>
</dbReference>
<sequence>MKKKQGERIKYFIDSILKDEEKGLLTIQGWAFDLLKKDSVTIDIKSNENLEEIIIREKYRTDIIEKYNLNKEASTGFFITLKVKDFSGIIPIKFCSENDIVTFQVYPRKKYKNYNSVTGSSSYPIIMIRRVFGYLKRNGLKNTIKRIKIEKNKRNINYEKWIADNEKDNSIVEESLSYTPLISVVMPVYNVEEKWLVLCIKSVINQTYNNWELCIADDCSTKPHIKKILDQYSQMDSRIKVVYRTENGHICEATNSAIKIANGEYVALLDNDDELSPNALYEIAKVLNVDPTYDLIYSDEDKIDKNGKRRDPAFKSDWAPDTLLSTNYISHLGVYRKNIIQQIGGFRKGYEGAQDYDLVLRFTEKTDRIAHISKILYHWRMLDSSTAVNQDSKGYAFEAGLKALQDAMARRGIEAFVKHGASPGLYDVYYNVAKEELVSIIIPTRDNANDLKKCIDSIFKKTTYPKYEVIIANNGSREKETTDLLELYKEKYDNFKVVDINIPFNFSKINNIASDHANGKYLLFLNNDTEVINNNWLSNMVSFAQFERIGAVGAKLYYPDDTIQHAGVIVGHSGVAGHGHVEFPKGDLGYFGRLAINCNYLAVTAACMMVKKEDFSRIGGFNEGLAVAFNDVDLCIRLYEAGKVNVWLHETELYHFESKSRGAENTCEKQKRFDEEERYMHKKWKKYIKNDPYYNPNLSLKYGDYSLKI</sequence>
<dbReference type="CDD" id="cd04186">
    <property type="entry name" value="GT_2_like_c"/>
    <property type="match status" value="1"/>
</dbReference>
<accession>A0AAC9QTE5</accession>
<dbReference type="Gene3D" id="3.90.550.10">
    <property type="entry name" value="Spore Coat Polysaccharide Biosynthesis Protein SpsA, Chain A"/>
    <property type="match status" value="2"/>
</dbReference>
<dbReference type="InterPro" id="IPR001173">
    <property type="entry name" value="Glyco_trans_2-like"/>
</dbReference>
<evidence type="ECO:0000313" key="2">
    <source>
        <dbReference type="EMBL" id="ARD65347.1"/>
    </source>
</evidence>